<accession>A0A1B2DDD7</accession>
<reference evidence="2" key="1">
    <citation type="submission" date="2016-08" db="EMBL/GenBank/DDBJ databases">
        <title>Complete Genome Seqeunce of Paenibacillus sp. BIHB 4019 from tea rhizoplane.</title>
        <authorList>
            <person name="Thakur R."/>
            <person name="Swarnkar M.K."/>
            <person name="Gulati A."/>
        </authorList>
    </citation>
    <scope>NUCLEOTIDE SEQUENCE [LARGE SCALE GENOMIC DNA]</scope>
    <source>
        <strain evidence="2">BIHB4019</strain>
    </source>
</reference>
<evidence type="ECO:0000256" key="1">
    <source>
        <dbReference type="SAM" id="Phobius"/>
    </source>
</evidence>
<organism evidence="2">
    <name type="scientific">Paenibacillus sp. BIHB 4019</name>
    <dbReference type="NCBI Taxonomy" id="1870819"/>
    <lineage>
        <taxon>Bacteria</taxon>
        <taxon>Bacillati</taxon>
        <taxon>Bacillota</taxon>
        <taxon>Bacilli</taxon>
        <taxon>Bacillales</taxon>
        <taxon>Paenibacillaceae</taxon>
        <taxon>Paenibacillus</taxon>
    </lineage>
</organism>
<keyword evidence="1" id="KW-1133">Transmembrane helix</keyword>
<dbReference type="RefSeq" id="WP_099517097.1">
    <property type="nucleotide sequence ID" value="NZ_CP016808.1"/>
</dbReference>
<dbReference type="EMBL" id="CP016808">
    <property type="protein sequence ID" value="ANY65710.1"/>
    <property type="molecule type" value="Genomic_DNA"/>
</dbReference>
<proteinExistence type="predicted"/>
<gene>
    <name evidence="2" type="ORF">BBD42_03950</name>
</gene>
<sequence length="166" mass="18727">MENISVFLKTTISILITLAIITSGMFLWSASQPVLQLANGQAAAQARELTEQQYSAYDNQLVSGSQIVTAYRRYATHEGLVLYVQFYKNGTYTNFGMRPDEISSACRNFNYSSGQVEEGTSYNCYADEDDLTSNYSSYYISPQSRFRATLIKDANNTIQAIYFRSQ</sequence>
<protein>
    <submittedName>
        <fullName evidence="2">Uncharacterized protein</fullName>
    </submittedName>
</protein>
<dbReference type="AlphaFoldDB" id="A0A1B2DDD7"/>
<evidence type="ECO:0000313" key="2">
    <source>
        <dbReference type="EMBL" id="ANY65710.1"/>
    </source>
</evidence>
<keyword evidence="1" id="KW-0472">Membrane</keyword>
<feature type="transmembrane region" description="Helical" evidence="1">
    <location>
        <begin position="6"/>
        <end position="28"/>
    </location>
</feature>
<name>A0A1B2DDD7_9BACL</name>
<keyword evidence="1" id="KW-0812">Transmembrane</keyword>